<protein>
    <submittedName>
        <fullName evidence="1">Uncharacterized protein</fullName>
    </submittedName>
</protein>
<reference evidence="1" key="2">
    <citation type="journal article" date="2015" name="Data Brief">
        <title>Shoot transcriptome of the giant reed, Arundo donax.</title>
        <authorList>
            <person name="Barrero R.A."/>
            <person name="Guerrero F.D."/>
            <person name="Moolhuijzen P."/>
            <person name="Goolsby J.A."/>
            <person name="Tidwell J."/>
            <person name="Bellgard S.E."/>
            <person name="Bellgard M.I."/>
        </authorList>
    </citation>
    <scope>NUCLEOTIDE SEQUENCE</scope>
    <source>
        <tissue evidence="1">Shoot tissue taken approximately 20 cm above the soil surface</tissue>
    </source>
</reference>
<sequence>MPSFSPLDLHFSAKYSALVLFLVLLNRRDERRFSCFSIRTGEDSIEQLTTLSSVARDRERIAHVSCRDHQQDACTAINL</sequence>
<dbReference type="EMBL" id="GBRH01238734">
    <property type="protein sequence ID" value="JAD59161.1"/>
    <property type="molecule type" value="Transcribed_RNA"/>
</dbReference>
<reference evidence="1" key="1">
    <citation type="submission" date="2014-09" db="EMBL/GenBank/DDBJ databases">
        <authorList>
            <person name="Magalhaes I.L.F."/>
            <person name="Oliveira U."/>
            <person name="Santos F.R."/>
            <person name="Vidigal T.H.D.A."/>
            <person name="Brescovit A.D."/>
            <person name="Santos A.J."/>
        </authorList>
    </citation>
    <scope>NUCLEOTIDE SEQUENCE</scope>
    <source>
        <tissue evidence="1">Shoot tissue taken approximately 20 cm above the soil surface</tissue>
    </source>
</reference>
<organism evidence="1">
    <name type="scientific">Arundo donax</name>
    <name type="common">Giant reed</name>
    <name type="synonym">Donax arundinaceus</name>
    <dbReference type="NCBI Taxonomy" id="35708"/>
    <lineage>
        <taxon>Eukaryota</taxon>
        <taxon>Viridiplantae</taxon>
        <taxon>Streptophyta</taxon>
        <taxon>Embryophyta</taxon>
        <taxon>Tracheophyta</taxon>
        <taxon>Spermatophyta</taxon>
        <taxon>Magnoliopsida</taxon>
        <taxon>Liliopsida</taxon>
        <taxon>Poales</taxon>
        <taxon>Poaceae</taxon>
        <taxon>PACMAD clade</taxon>
        <taxon>Arundinoideae</taxon>
        <taxon>Arundineae</taxon>
        <taxon>Arundo</taxon>
    </lineage>
</organism>
<accession>A0A0A9B746</accession>
<evidence type="ECO:0000313" key="1">
    <source>
        <dbReference type="EMBL" id="JAD59161.1"/>
    </source>
</evidence>
<proteinExistence type="predicted"/>
<name>A0A0A9B746_ARUDO</name>
<dbReference type="AlphaFoldDB" id="A0A0A9B746"/>